<feature type="region of interest" description="Disordered" evidence="1">
    <location>
        <begin position="1"/>
        <end position="25"/>
    </location>
</feature>
<evidence type="ECO:0000313" key="4">
    <source>
        <dbReference type="EMBL" id="CAF5064305.1"/>
    </source>
</evidence>
<gene>
    <name evidence="3" type="ORF">BYL167_LOCUS51781</name>
    <name evidence="4" type="ORF">GIL414_LOCUS60720</name>
    <name evidence="2" type="ORF">SMN809_LOCUS50769</name>
</gene>
<protein>
    <submittedName>
        <fullName evidence="4">Uncharacterized protein</fullName>
    </submittedName>
</protein>
<dbReference type="Proteomes" id="UP000681720">
    <property type="component" value="Unassembled WGS sequence"/>
</dbReference>
<name>A0A8S3E792_9BILA</name>
<dbReference type="Proteomes" id="UP000676336">
    <property type="component" value="Unassembled WGS sequence"/>
</dbReference>
<sequence length="25" mass="2848">LQKLTEEIEKLPQMPSDHPVNNGTE</sequence>
<dbReference type="Proteomes" id="UP000681967">
    <property type="component" value="Unassembled WGS sequence"/>
</dbReference>
<reference evidence="4" key="1">
    <citation type="submission" date="2021-02" db="EMBL/GenBank/DDBJ databases">
        <authorList>
            <person name="Nowell W R."/>
        </authorList>
    </citation>
    <scope>NUCLEOTIDE SEQUENCE</scope>
</reference>
<accession>A0A8S3E792</accession>
<dbReference type="EMBL" id="CAJOBI010168553">
    <property type="protein sequence ID" value="CAF4879924.1"/>
    <property type="molecule type" value="Genomic_DNA"/>
</dbReference>
<comment type="caution">
    <text evidence="4">The sequence shown here is derived from an EMBL/GenBank/DDBJ whole genome shotgun (WGS) entry which is preliminary data.</text>
</comment>
<proteinExistence type="predicted"/>
<dbReference type="EMBL" id="CAJOBH010164909">
    <property type="protein sequence ID" value="CAF4891594.1"/>
    <property type="molecule type" value="Genomic_DNA"/>
</dbReference>
<feature type="non-terminal residue" evidence="4">
    <location>
        <position position="1"/>
    </location>
</feature>
<dbReference type="EMBL" id="CAJOBJ010235444">
    <property type="protein sequence ID" value="CAF5064305.1"/>
    <property type="molecule type" value="Genomic_DNA"/>
</dbReference>
<feature type="compositionally biased region" description="Basic and acidic residues" evidence="1">
    <location>
        <begin position="1"/>
        <end position="10"/>
    </location>
</feature>
<evidence type="ECO:0000256" key="1">
    <source>
        <dbReference type="SAM" id="MobiDB-lite"/>
    </source>
</evidence>
<evidence type="ECO:0000313" key="3">
    <source>
        <dbReference type="EMBL" id="CAF4891594.1"/>
    </source>
</evidence>
<dbReference type="AlphaFoldDB" id="A0A8S3E792"/>
<evidence type="ECO:0000313" key="5">
    <source>
        <dbReference type="Proteomes" id="UP000681720"/>
    </source>
</evidence>
<organism evidence="4 5">
    <name type="scientific">Rotaria magnacalcarata</name>
    <dbReference type="NCBI Taxonomy" id="392030"/>
    <lineage>
        <taxon>Eukaryota</taxon>
        <taxon>Metazoa</taxon>
        <taxon>Spiralia</taxon>
        <taxon>Gnathifera</taxon>
        <taxon>Rotifera</taxon>
        <taxon>Eurotatoria</taxon>
        <taxon>Bdelloidea</taxon>
        <taxon>Philodinida</taxon>
        <taxon>Philodinidae</taxon>
        <taxon>Rotaria</taxon>
    </lineage>
</organism>
<evidence type="ECO:0000313" key="2">
    <source>
        <dbReference type="EMBL" id="CAF4879924.1"/>
    </source>
</evidence>